<dbReference type="Pfam" id="PF14052">
    <property type="entry name" value="Caps_assemb_Wzi"/>
    <property type="match status" value="1"/>
</dbReference>
<dbReference type="RefSeq" id="WP_163112812.1">
    <property type="nucleotide sequence ID" value="NZ_JAAAWP010000016.1"/>
</dbReference>
<name>A0A6L9MY83_9ALTE</name>
<sequence>MRPSNSSLLIAVCVVISLSYSQVVYSAGVSPYLPLNLPNHIAQKIERLGAIAGEASLNKPYKIAQVTALARKIQTTHPLLYRDLAPYLRNHKERTSTSLMQVSLASSNNSISNPYHFGADGESRLLLETAGYAMYSDNIGVSASAVISEYNVNKAQGMVHVGVDILQLDIGYKSRWWSVGRINSLLLSNESEAFASVSASNVVPISAFDINYEVFAGRLNNEVGIYSGDIFEQDKPYITGATFNFSPIRQITLGFAHTTVFGGGVRDAGGSEFFEALTANNLGSAENSSFSEAQADRRYALRARYNHEVLGFHYSIYGEHVTRKVLGDNGEQPNAATIGIYFPVINDSSFRIEATRYDQGFYNSDIYNNGYQDNKTSLAHFIATKAQNSAAKSLTAQWFWLMNADESLTTSLGWSQVALLAENSNELVNSGLNFSADYRSSFRSVYWGVETSYGLDAMGEHVYRLGVYLGF</sequence>
<dbReference type="EMBL" id="JAAAWP010000016">
    <property type="protein sequence ID" value="NDW23209.1"/>
    <property type="molecule type" value="Genomic_DNA"/>
</dbReference>
<dbReference type="Proteomes" id="UP000478837">
    <property type="component" value="Unassembled WGS sequence"/>
</dbReference>
<evidence type="ECO:0000313" key="2">
    <source>
        <dbReference type="Proteomes" id="UP000478837"/>
    </source>
</evidence>
<proteinExistence type="predicted"/>
<dbReference type="InterPro" id="IPR026950">
    <property type="entry name" value="Caps_assemb_Wzi"/>
</dbReference>
<accession>A0A6L9MY83</accession>
<reference evidence="1 2" key="1">
    <citation type="submission" date="2020-01" db="EMBL/GenBank/DDBJ databases">
        <title>Genomes of bacteria type strains.</title>
        <authorList>
            <person name="Chen J."/>
            <person name="Zhu S."/>
            <person name="Yang J."/>
        </authorList>
    </citation>
    <scope>NUCLEOTIDE SEQUENCE [LARGE SCALE GENOMIC DNA]</scope>
    <source>
        <strain evidence="1 2">LMG 22958</strain>
    </source>
</reference>
<organism evidence="1 2">
    <name type="scientific">Alteromonas hispanica</name>
    <dbReference type="NCBI Taxonomy" id="315421"/>
    <lineage>
        <taxon>Bacteria</taxon>
        <taxon>Pseudomonadati</taxon>
        <taxon>Pseudomonadota</taxon>
        <taxon>Gammaproteobacteria</taxon>
        <taxon>Alteromonadales</taxon>
        <taxon>Alteromonadaceae</taxon>
        <taxon>Alteromonas/Salinimonas group</taxon>
        <taxon>Alteromonas</taxon>
    </lineage>
</organism>
<dbReference type="InterPro" id="IPR038636">
    <property type="entry name" value="Wzi_sf"/>
</dbReference>
<protein>
    <recommendedName>
        <fullName evidence="3">Capsule assembly Wzi family protein</fullName>
    </recommendedName>
</protein>
<keyword evidence="2" id="KW-1185">Reference proteome</keyword>
<dbReference type="AlphaFoldDB" id="A0A6L9MY83"/>
<evidence type="ECO:0000313" key="1">
    <source>
        <dbReference type="EMBL" id="NDW23209.1"/>
    </source>
</evidence>
<dbReference type="Gene3D" id="2.40.160.130">
    <property type="entry name" value="Capsule assembly protein Wzi"/>
    <property type="match status" value="1"/>
</dbReference>
<evidence type="ECO:0008006" key="3">
    <source>
        <dbReference type="Google" id="ProtNLM"/>
    </source>
</evidence>
<comment type="caution">
    <text evidence="1">The sequence shown here is derived from an EMBL/GenBank/DDBJ whole genome shotgun (WGS) entry which is preliminary data.</text>
</comment>
<gene>
    <name evidence="1" type="ORF">GTW09_16965</name>
</gene>